<keyword evidence="2" id="KW-0472">Membrane</keyword>
<proteinExistence type="predicted"/>
<keyword evidence="2" id="KW-0812">Transmembrane</keyword>
<reference evidence="3" key="1">
    <citation type="submission" date="2019-12" db="EMBL/GenBank/DDBJ databases">
        <authorList>
            <person name="zhang j."/>
            <person name="sun C.M."/>
        </authorList>
    </citation>
    <scope>NUCLEOTIDE SEQUENCE</scope>
    <source>
        <strain evidence="3">NS-1</strain>
    </source>
</reference>
<gene>
    <name evidence="3" type="ORF">GM661_00620</name>
</gene>
<evidence type="ECO:0000313" key="3">
    <source>
        <dbReference type="EMBL" id="QTL96577.1"/>
    </source>
</evidence>
<keyword evidence="1" id="KW-0175">Coiled coil</keyword>
<dbReference type="Proteomes" id="UP000665020">
    <property type="component" value="Chromosome"/>
</dbReference>
<evidence type="ECO:0000313" key="4">
    <source>
        <dbReference type="Proteomes" id="UP000665020"/>
    </source>
</evidence>
<protein>
    <submittedName>
        <fullName evidence="3">Uncharacterized protein</fullName>
    </submittedName>
</protein>
<dbReference type="KEGG" id="ifn:GM661_00620"/>
<dbReference type="EMBL" id="CP046640">
    <property type="protein sequence ID" value="QTL96577.1"/>
    <property type="molecule type" value="Genomic_DNA"/>
</dbReference>
<name>A0A8A7KCG4_9FIRM</name>
<dbReference type="RefSeq" id="WP_230868295.1">
    <property type="nucleotide sequence ID" value="NZ_CP046640.1"/>
</dbReference>
<evidence type="ECO:0000256" key="2">
    <source>
        <dbReference type="SAM" id="Phobius"/>
    </source>
</evidence>
<feature type="transmembrane region" description="Helical" evidence="2">
    <location>
        <begin position="6"/>
        <end position="38"/>
    </location>
</feature>
<feature type="transmembrane region" description="Helical" evidence="2">
    <location>
        <begin position="85"/>
        <end position="103"/>
    </location>
</feature>
<keyword evidence="2" id="KW-1133">Transmembrane helix</keyword>
<accession>A0A8A7KCG4</accession>
<dbReference type="AlphaFoldDB" id="A0A8A7KCG4"/>
<sequence>MKKIYIYIIIAFILLVVGYFLGTKLAGVVAGILAIFGLGTGKIKKESQEIMDRAEAEKEKTAEIKNNIKNREEKDKKLSKRLNKYFHMLLIFLILFTFSGIGLTEDKPPDIDNLKIPDNYQDLVAAYKDMAMIAIEYQQLYRAAEADNKQLVQSNDNLQQLVEVQKDIIDKLLKSKSNVGVITGVNVVPGDLEHSGLILGLNYNF</sequence>
<keyword evidence="4" id="KW-1185">Reference proteome</keyword>
<evidence type="ECO:0000256" key="1">
    <source>
        <dbReference type="SAM" id="Coils"/>
    </source>
</evidence>
<organism evidence="3 4">
    <name type="scientific">Iocasia fonsfrigidae</name>
    <dbReference type="NCBI Taxonomy" id="2682810"/>
    <lineage>
        <taxon>Bacteria</taxon>
        <taxon>Bacillati</taxon>
        <taxon>Bacillota</taxon>
        <taxon>Clostridia</taxon>
        <taxon>Halanaerobiales</taxon>
        <taxon>Halanaerobiaceae</taxon>
        <taxon>Iocasia</taxon>
    </lineage>
</organism>
<feature type="coiled-coil region" evidence="1">
    <location>
        <begin position="44"/>
        <end position="74"/>
    </location>
</feature>